<dbReference type="RefSeq" id="WP_240256313.1">
    <property type="nucleotide sequence ID" value="NZ_JAKTTI010000022.1"/>
</dbReference>
<organism evidence="3 4">
    <name type="scientific">Fredinandcohnia quinoae</name>
    <dbReference type="NCBI Taxonomy" id="2918902"/>
    <lineage>
        <taxon>Bacteria</taxon>
        <taxon>Bacillati</taxon>
        <taxon>Bacillota</taxon>
        <taxon>Bacilli</taxon>
        <taxon>Bacillales</taxon>
        <taxon>Bacillaceae</taxon>
        <taxon>Fredinandcohnia</taxon>
    </lineage>
</organism>
<dbReference type="SMART" id="SM00855">
    <property type="entry name" value="PGAM"/>
    <property type="match status" value="1"/>
</dbReference>
<dbReference type="AlphaFoldDB" id="A0AAW5EC97"/>
<dbReference type="InterPro" id="IPR013078">
    <property type="entry name" value="His_Pase_superF_clade-1"/>
</dbReference>
<dbReference type="SUPFAM" id="SSF53254">
    <property type="entry name" value="Phosphoglycerate mutase-like"/>
    <property type="match status" value="1"/>
</dbReference>
<gene>
    <name evidence="3" type="ORF">MJG50_13730</name>
</gene>
<evidence type="ECO:0000256" key="2">
    <source>
        <dbReference type="PIRSR" id="PIRSR613078-2"/>
    </source>
</evidence>
<protein>
    <submittedName>
        <fullName evidence="3">Histidine phosphatase family protein</fullName>
    </submittedName>
</protein>
<comment type="caution">
    <text evidence="3">The sequence shown here is derived from an EMBL/GenBank/DDBJ whole genome shotgun (WGS) entry which is preliminary data.</text>
</comment>
<dbReference type="GO" id="GO:0005737">
    <property type="term" value="C:cytoplasm"/>
    <property type="evidence" value="ECO:0007669"/>
    <property type="project" value="TreeGrafter"/>
</dbReference>
<feature type="active site" description="Proton donor/acceptor" evidence="1">
    <location>
        <position position="83"/>
    </location>
</feature>
<dbReference type="PANTHER" id="PTHR48100:SF59">
    <property type="entry name" value="ADENOSYLCOBALAMIN_ALPHA-RIBAZOLE PHOSPHATASE"/>
    <property type="match status" value="1"/>
</dbReference>
<keyword evidence="4" id="KW-1185">Reference proteome</keyword>
<sequence>MTTICLIRHGETDWNAIGRIQGRTDIPLNEKGIRQAQLCRDFFKGSTEWDVIITSTLQRARQTAEIINESIGLSFLEMEEFVERGFGEVEGMTIEERTKLYPDGQYPNQEDVETLLNRLMSGLKKIQQEYENKKVLLVVHGAVINAILDEVSNGKLGYGKSRLRNASFSHIHFENGEWELQKYNQVSHLTPEFISK</sequence>
<evidence type="ECO:0000313" key="3">
    <source>
        <dbReference type="EMBL" id="MCH1626394.1"/>
    </source>
</evidence>
<dbReference type="PANTHER" id="PTHR48100">
    <property type="entry name" value="BROAD-SPECIFICITY PHOSPHATASE YOR283W-RELATED"/>
    <property type="match status" value="1"/>
</dbReference>
<proteinExistence type="predicted"/>
<dbReference type="InterPro" id="IPR001345">
    <property type="entry name" value="PG/BPGM_mutase_AS"/>
</dbReference>
<accession>A0AAW5EC97</accession>
<dbReference type="InterPro" id="IPR029033">
    <property type="entry name" value="His_PPase_superfam"/>
</dbReference>
<dbReference type="Proteomes" id="UP001431131">
    <property type="component" value="Unassembled WGS sequence"/>
</dbReference>
<evidence type="ECO:0000256" key="1">
    <source>
        <dbReference type="PIRSR" id="PIRSR613078-1"/>
    </source>
</evidence>
<feature type="active site" description="Tele-phosphohistidine intermediate" evidence="1">
    <location>
        <position position="9"/>
    </location>
</feature>
<dbReference type="PROSITE" id="PS00175">
    <property type="entry name" value="PG_MUTASE"/>
    <property type="match status" value="1"/>
</dbReference>
<feature type="binding site" evidence="2">
    <location>
        <position position="59"/>
    </location>
    <ligand>
        <name>substrate</name>
    </ligand>
</feature>
<dbReference type="GO" id="GO:0016791">
    <property type="term" value="F:phosphatase activity"/>
    <property type="evidence" value="ECO:0007669"/>
    <property type="project" value="TreeGrafter"/>
</dbReference>
<dbReference type="CDD" id="cd07067">
    <property type="entry name" value="HP_PGM_like"/>
    <property type="match status" value="1"/>
</dbReference>
<reference evidence="3" key="1">
    <citation type="submission" date="2022-02" db="EMBL/GenBank/DDBJ databases">
        <title>Fredinandcohnia quinoae sp. nov. isolated from Chenopodium quinoa seeds.</title>
        <authorList>
            <person name="Saati-Santamaria Z."/>
            <person name="Flores-Felix J.D."/>
            <person name="Igual J.M."/>
            <person name="Velazquez E."/>
            <person name="Garcia-Fraile P."/>
            <person name="Martinez-Molina E."/>
        </authorList>
    </citation>
    <scope>NUCLEOTIDE SEQUENCE</scope>
    <source>
        <strain evidence="3">SECRCQ15</strain>
    </source>
</reference>
<evidence type="ECO:0000313" key="4">
    <source>
        <dbReference type="Proteomes" id="UP001431131"/>
    </source>
</evidence>
<feature type="binding site" evidence="2">
    <location>
        <begin position="8"/>
        <end position="15"/>
    </location>
    <ligand>
        <name>substrate</name>
    </ligand>
</feature>
<dbReference type="Pfam" id="PF00300">
    <property type="entry name" value="His_Phos_1"/>
    <property type="match status" value="1"/>
</dbReference>
<dbReference type="EMBL" id="JAKTTI010000022">
    <property type="protein sequence ID" value="MCH1626394.1"/>
    <property type="molecule type" value="Genomic_DNA"/>
</dbReference>
<dbReference type="InterPro" id="IPR050275">
    <property type="entry name" value="PGM_Phosphatase"/>
</dbReference>
<name>A0AAW5EC97_9BACI</name>
<dbReference type="Gene3D" id="3.40.50.1240">
    <property type="entry name" value="Phosphoglycerate mutase-like"/>
    <property type="match status" value="1"/>
</dbReference>